<evidence type="ECO:0000256" key="2">
    <source>
        <dbReference type="ARBA" id="ARBA00022448"/>
    </source>
</evidence>
<dbReference type="Proteomes" id="UP001596472">
    <property type="component" value="Unassembled WGS sequence"/>
</dbReference>
<name>A0ABW2L763_9BACT</name>
<keyword evidence="4" id="KW-0175">Coiled coil</keyword>
<keyword evidence="8" id="KW-1185">Reference proteome</keyword>
<keyword evidence="2" id="KW-0813">Transport</keyword>
<feature type="coiled-coil region" evidence="4">
    <location>
        <begin position="47"/>
        <end position="83"/>
    </location>
</feature>
<evidence type="ECO:0000313" key="7">
    <source>
        <dbReference type="EMBL" id="MFC7336990.1"/>
    </source>
</evidence>
<evidence type="ECO:0000313" key="8">
    <source>
        <dbReference type="Proteomes" id="UP001596472"/>
    </source>
</evidence>
<dbReference type="PANTHER" id="PTHR30290">
    <property type="entry name" value="PERIPLASMIC BINDING COMPONENT OF ABC TRANSPORTER"/>
    <property type="match status" value="1"/>
</dbReference>
<evidence type="ECO:0000256" key="3">
    <source>
        <dbReference type="ARBA" id="ARBA00022729"/>
    </source>
</evidence>
<feature type="compositionally biased region" description="Acidic residues" evidence="5">
    <location>
        <begin position="681"/>
        <end position="695"/>
    </location>
</feature>
<dbReference type="InterPro" id="IPR039424">
    <property type="entry name" value="SBP_5"/>
</dbReference>
<gene>
    <name evidence="7" type="ORF">ACFQY0_07355</name>
</gene>
<feature type="domain" description="Solute-binding protein family 5" evidence="6">
    <location>
        <begin position="168"/>
        <end position="552"/>
    </location>
</feature>
<reference evidence="8" key="1">
    <citation type="journal article" date="2019" name="Int. J. Syst. Evol. Microbiol.">
        <title>The Global Catalogue of Microorganisms (GCM) 10K type strain sequencing project: providing services to taxonomists for standard genome sequencing and annotation.</title>
        <authorList>
            <consortium name="The Broad Institute Genomics Platform"/>
            <consortium name="The Broad Institute Genome Sequencing Center for Infectious Disease"/>
            <person name="Wu L."/>
            <person name="Ma J."/>
        </authorList>
    </citation>
    <scope>NUCLEOTIDE SEQUENCE [LARGE SCALE GENOMIC DNA]</scope>
    <source>
        <strain evidence="8">CGMCC 4.1467</strain>
    </source>
</reference>
<evidence type="ECO:0000259" key="6">
    <source>
        <dbReference type="Pfam" id="PF00496"/>
    </source>
</evidence>
<feature type="region of interest" description="Disordered" evidence="5">
    <location>
        <begin position="673"/>
        <end position="720"/>
    </location>
</feature>
<organism evidence="7 8">
    <name type="scientific">Haloferula chungangensis</name>
    <dbReference type="NCBI Taxonomy" id="1048331"/>
    <lineage>
        <taxon>Bacteria</taxon>
        <taxon>Pseudomonadati</taxon>
        <taxon>Verrucomicrobiota</taxon>
        <taxon>Verrucomicrobiia</taxon>
        <taxon>Verrucomicrobiales</taxon>
        <taxon>Verrucomicrobiaceae</taxon>
        <taxon>Haloferula</taxon>
    </lineage>
</organism>
<dbReference type="CDD" id="cd08497">
    <property type="entry name" value="MbnE-like"/>
    <property type="match status" value="1"/>
</dbReference>
<evidence type="ECO:0000256" key="4">
    <source>
        <dbReference type="SAM" id="Coils"/>
    </source>
</evidence>
<comment type="caution">
    <text evidence="7">The sequence shown here is derived from an EMBL/GenBank/DDBJ whole genome shotgun (WGS) entry which is preliminary data.</text>
</comment>
<sequence>MRFPIHALIAMLAVVLLTHCKDSREWAPYDCTEERLKFEERFNAEVLKKLEQRKGELEETLAGELTDAKREELEKERERLDRRLERPAFFERLDESELPADLEWTTNLEDPDLGSPEAKKGGTLHTYFTAYPRSIRSVGSESNNSFRSAHWDDNEMGLISIHPNTRNVIPALADRWAVGEDGQSVYFHIDERARWSDGKDVTSEDFLMSIYIYLSPYLTPTFYRNYYGEQYWGISSYGPDYVCIRNAFPKPIAPFFASLNPSQVDFYREFGPDFEARYNWRTRPTTGAYEIKPEDVQKGRSITLTRDSDWWARDLKYYKNRFNPDRIEYRLIRDPEKAFQVFLQGDLDFELLGDPKKWYEESEVDSVFKGYIERATFYNVYPRTSRGLYFNMSIEPLDDLNVRIGLQHATNWEKVIDLDLRGDAERLSLLNDGFAGISDTSLKTRSYSVVKAREFFAKAGYDTAGKDGILRNSEGERLSFELSYPKIAALESMVLRLTEEAKRAGVEFRLNGMDSSASFQLVLQKKHEISFMGWGVGQPMIPDFYQQFHSKEAYEDDGKTLRTMTNNISVYADPEVDPILEKNRNATSMDVVIETSRQLERIFHEEAVWVPAYKRSYYRVGYWRWVRWPDDFNVQMGDLPDMSHVLWIDLDAKEETLEAKRRGESFPEVNRVFDQFRTGNDDEGASESDAPDAVESENALEPAEQVGPELLEKLEPEGGE</sequence>
<evidence type="ECO:0000256" key="1">
    <source>
        <dbReference type="ARBA" id="ARBA00005695"/>
    </source>
</evidence>
<dbReference type="Gene3D" id="3.10.105.10">
    <property type="entry name" value="Dipeptide-binding Protein, Domain 3"/>
    <property type="match status" value="1"/>
</dbReference>
<dbReference type="InterPro" id="IPR000914">
    <property type="entry name" value="SBP_5_dom"/>
</dbReference>
<dbReference type="SUPFAM" id="SSF53850">
    <property type="entry name" value="Periplasmic binding protein-like II"/>
    <property type="match status" value="1"/>
</dbReference>
<feature type="compositionally biased region" description="Basic and acidic residues" evidence="5">
    <location>
        <begin position="710"/>
        <end position="720"/>
    </location>
</feature>
<keyword evidence="3" id="KW-0732">Signal</keyword>
<accession>A0ABW2L763</accession>
<dbReference type="Gene3D" id="3.40.190.10">
    <property type="entry name" value="Periplasmic binding protein-like II"/>
    <property type="match status" value="1"/>
</dbReference>
<dbReference type="EMBL" id="JBHTBS010000003">
    <property type="protein sequence ID" value="MFC7336990.1"/>
    <property type="molecule type" value="Genomic_DNA"/>
</dbReference>
<proteinExistence type="inferred from homology"/>
<dbReference type="PANTHER" id="PTHR30290:SF9">
    <property type="entry name" value="OLIGOPEPTIDE-BINDING PROTEIN APPA"/>
    <property type="match status" value="1"/>
</dbReference>
<comment type="similarity">
    <text evidence="1">Belongs to the bacterial solute-binding protein 5 family.</text>
</comment>
<dbReference type="Pfam" id="PF00496">
    <property type="entry name" value="SBP_bac_5"/>
    <property type="match status" value="1"/>
</dbReference>
<protein>
    <submittedName>
        <fullName evidence="7">Extracellular solute-binding protein</fullName>
    </submittedName>
</protein>
<dbReference type="RefSeq" id="WP_379710876.1">
    <property type="nucleotide sequence ID" value="NZ_JBHTBS010000003.1"/>
</dbReference>
<evidence type="ECO:0000256" key="5">
    <source>
        <dbReference type="SAM" id="MobiDB-lite"/>
    </source>
</evidence>